<evidence type="ECO:0000313" key="1">
    <source>
        <dbReference type="EMBL" id="RAK74297.1"/>
    </source>
</evidence>
<gene>
    <name evidence="1" type="ORF">BO72DRAFT_488305</name>
</gene>
<dbReference type="VEuPathDB" id="FungiDB:BO72DRAFT_488305"/>
<dbReference type="RefSeq" id="XP_040798307.1">
    <property type="nucleotide sequence ID" value="XM_040948037.1"/>
</dbReference>
<dbReference type="OrthoDB" id="4496641at2759"/>
<sequence>MTSFIKPYFLSLSPSSTWDPLFKGLYHGVRASLVIWSQVYLYGVRAIILIELGAIVALHLSLSLIPDYFENSRDGWSSESESMEFVGEILGLGMELITSYLLYKRPHPRRSEAGVGNQ</sequence>
<protein>
    <submittedName>
        <fullName evidence="1">Uncharacterized protein</fullName>
    </submittedName>
</protein>
<dbReference type="GeneID" id="63865370"/>
<dbReference type="EMBL" id="KZ824670">
    <property type="protein sequence ID" value="RAK74297.1"/>
    <property type="molecule type" value="Genomic_DNA"/>
</dbReference>
<keyword evidence="2" id="KW-1185">Reference proteome</keyword>
<dbReference type="AlphaFoldDB" id="A0A8G1VVN1"/>
<evidence type="ECO:0000313" key="2">
    <source>
        <dbReference type="Proteomes" id="UP000249789"/>
    </source>
</evidence>
<reference evidence="1 2" key="1">
    <citation type="submission" date="2018-02" db="EMBL/GenBank/DDBJ databases">
        <title>The genomes of Aspergillus section Nigri reveals drivers in fungal speciation.</title>
        <authorList>
            <consortium name="DOE Joint Genome Institute"/>
            <person name="Vesth T.C."/>
            <person name="Nybo J."/>
            <person name="Theobald S."/>
            <person name="Brandl J."/>
            <person name="Frisvad J.C."/>
            <person name="Nielsen K.F."/>
            <person name="Lyhne E.K."/>
            <person name="Kogle M.E."/>
            <person name="Kuo A."/>
            <person name="Riley R."/>
            <person name="Clum A."/>
            <person name="Nolan M."/>
            <person name="Lipzen A."/>
            <person name="Salamov A."/>
            <person name="Henrissat B."/>
            <person name="Wiebenga A."/>
            <person name="De vries R.P."/>
            <person name="Grigoriev I.V."/>
            <person name="Mortensen U.H."/>
            <person name="Andersen M.R."/>
            <person name="Baker S.E."/>
        </authorList>
    </citation>
    <scope>NUCLEOTIDE SEQUENCE [LARGE SCALE GENOMIC DNA]</scope>
    <source>
        <strain evidence="1 2">CBS 313.89</strain>
    </source>
</reference>
<name>A0A8G1VVN1_9EURO</name>
<accession>A0A8G1VVN1</accession>
<dbReference type="Proteomes" id="UP000249789">
    <property type="component" value="Unassembled WGS sequence"/>
</dbReference>
<proteinExistence type="predicted"/>
<organism evidence="1 2">
    <name type="scientific">Aspergillus fijiensis CBS 313.89</name>
    <dbReference type="NCBI Taxonomy" id="1448319"/>
    <lineage>
        <taxon>Eukaryota</taxon>
        <taxon>Fungi</taxon>
        <taxon>Dikarya</taxon>
        <taxon>Ascomycota</taxon>
        <taxon>Pezizomycotina</taxon>
        <taxon>Eurotiomycetes</taxon>
        <taxon>Eurotiomycetidae</taxon>
        <taxon>Eurotiales</taxon>
        <taxon>Aspergillaceae</taxon>
        <taxon>Aspergillus</taxon>
    </lineage>
</organism>